<evidence type="ECO:0000259" key="3">
    <source>
        <dbReference type="Pfam" id="PF07693"/>
    </source>
</evidence>
<evidence type="ECO:0000313" key="5">
    <source>
        <dbReference type="Proteomes" id="UP000265836"/>
    </source>
</evidence>
<dbReference type="InterPro" id="IPR052754">
    <property type="entry name" value="NTPase_KAP_P-loop"/>
</dbReference>
<comment type="caution">
    <text evidence="4">The sequence shown here is derived from an EMBL/GenBank/DDBJ whole genome shotgun (WGS) entry which is preliminary data.</text>
</comment>
<evidence type="ECO:0000256" key="1">
    <source>
        <dbReference type="SAM" id="Coils"/>
    </source>
</evidence>
<dbReference type="EMBL" id="QXDA01000004">
    <property type="protein sequence ID" value="RIA22719.1"/>
    <property type="molecule type" value="Genomic_DNA"/>
</dbReference>
<keyword evidence="2" id="KW-0472">Membrane</keyword>
<keyword evidence="1" id="KW-0175">Coiled coil</keyword>
<gene>
    <name evidence="4" type="ORF">DFO61_3411</name>
</gene>
<feature type="transmembrane region" description="Helical" evidence="2">
    <location>
        <begin position="181"/>
        <end position="198"/>
    </location>
</feature>
<dbReference type="Proteomes" id="UP000265836">
    <property type="component" value="Unassembled WGS sequence"/>
</dbReference>
<dbReference type="Pfam" id="PF07693">
    <property type="entry name" value="KAP_NTPase"/>
    <property type="match status" value="1"/>
</dbReference>
<dbReference type="SUPFAM" id="SSF52540">
    <property type="entry name" value="P-loop containing nucleoside triphosphate hydrolases"/>
    <property type="match status" value="1"/>
</dbReference>
<dbReference type="InterPro" id="IPR027417">
    <property type="entry name" value="P-loop_NTPase"/>
</dbReference>
<evidence type="ECO:0000313" key="4">
    <source>
        <dbReference type="EMBL" id="RIA22719.1"/>
    </source>
</evidence>
<sequence length="1353" mass="151656">MSASPRIMPATLDREISSADQDAFGHRHFAQGLQSLIESDQLTPPFSIGLLGGWGTGKSSIKELYTRDLADDAVKTHGKHRKDRFHCITFNAWRFGGHDQDIKRALLRHVFLELGGKEDQLYDKLFRQTSETTQRPKGWWQVTLETLRAWALPIPALVAAMALLFTICYLVLMVFNIQSDLLKSVVFLCVTGAYTYLLKQVKPPAVMPATPITRVELPNTTSEQYEDLLLEQIRHYKSGECKSLDGRTGKTCERLVVFVDDLDRLSAEEMVLGLDAVRTFMEIPATRLPAGLGLVFVISCDEAKVADALARGRRNSDLPGTVVTHNDARRYLDRIFQFRLEIPPPPRHDMRQFACSHLEKLPSITADLEAHNIPLATIIDRMIHVGVQDPRNALQIVNAFAQAWWLARKREAEGLGTSRAGGLHEGAVTSHPISLGALCAMKVSFPDFYRDLQEDPTFLQRFTDVVIRGHKLRDQPLQTQDRLKERYLKEVGEEFVLKADHRPLRQFIASLVGLRWPSSLQSLLLLSEDHITRRLGAKIAPIYGDFVSGNTQGVLEGLARHNDTAPLHEDEARALYQMLEDLRHELPELRARASRVIADLVDRLPDPPAYQLISMLCREMADSLDLRSQLGLDKISKILKAAAEVDQRAIASRLVDDLLTGPNPVQLLRETMEAPSLDEAVEMVRSAVPMILTVRQSYGLERQEDEQLCSWLVERTVAVGKKSTQLAFGELEQWLDESDEQLVTDLGLNYINALADELEKKQKPQFETAAGVGRARKILCQMMTQGTESRERLWTPLVRYVSLYDETAIRVAWEIFVENHRYASDDDVCQFFGNFVERLSRAYSDEYSTHDDAAAAAALLALTRERVEALDAESVEAGAELADLWAKSGFLPEAACELLSELRRNDETDFMRVIGGWVPKLLVDLPDPCVSLIATQFSDLPSETKSAVASSLSALLINEPITDSTLGRFKTFSASAPESVWDSDPLQGFLNSLMQHMAAQVSADPYLKSVLPKTVHLLRHATPSTFGTYLQQLFVNGKNYPGHYSWLHFQLADHWPEESDSLTGYDPQVIFDEASTFASSHPSYTKQGILRSMRRMIERGLVGGEERSKLIAAACSAWSANPLFAVDIFEMGYAEVNPGQAANLVGPIDWANEKHLDALQKAWKAIATNITGPQDRETMMAILQKGLLGSTDSPDLAARMWAEAQPDSGQRLIRQLLVEKDLDDGCRRRLWALSMIHAKDFGADFFLETIPQISILSAVDETIKAIFDDFSSVLNVVSTKELQAEMANRLMSQFTRATSNTTKGRIAEVCNRMSGQEALKRFKPDALHKDEYEILIGHFGARPVKRFEKLLIE</sequence>
<evidence type="ECO:0000256" key="2">
    <source>
        <dbReference type="SAM" id="Phobius"/>
    </source>
</evidence>
<dbReference type="SUPFAM" id="SSF48371">
    <property type="entry name" value="ARM repeat"/>
    <property type="match status" value="1"/>
</dbReference>
<proteinExistence type="predicted"/>
<name>A0A397MGA5_ECTOL</name>
<accession>A0A397MGA5</accession>
<dbReference type="InterPro" id="IPR016024">
    <property type="entry name" value="ARM-type_fold"/>
</dbReference>
<organism evidence="4 5">
    <name type="scientific">Ectopseudomonas oleovorans</name>
    <name type="common">Pseudomonas oleovorans</name>
    <dbReference type="NCBI Taxonomy" id="301"/>
    <lineage>
        <taxon>Bacteria</taxon>
        <taxon>Pseudomonadati</taxon>
        <taxon>Pseudomonadota</taxon>
        <taxon>Gammaproteobacteria</taxon>
        <taxon>Pseudomonadales</taxon>
        <taxon>Pseudomonadaceae</taxon>
        <taxon>Ectopseudomonas</taxon>
    </lineage>
</organism>
<dbReference type="InterPro" id="IPR011646">
    <property type="entry name" value="KAP_P-loop"/>
</dbReference>
<dbReference type="PANTHER" id="PTHR22674:SF6">
    <property type="entry name" value="NTPASE KAP FAMILY P-LOOP DOMAIN-CONTAINING PROTEIN 1"/>
    <property type="match status" value="1"/>
</dbReference>
<feature type="transmembrane region" description="Helical" evidence="2">
    <location>
        <begin position="150"/>
        <end position="174"/>
    </location>
</feature>
<feature type="domain" description="KAP NTPase" evidence="3">
    <location>
        <begin position="28"/>
        <end position="400"/>
    </location>
</feature>
<dbReference type="PANTHER" id="PTHR22674">
    <property type="entry name" value="NTPASE, KAP FAMILY P-LOOP DOMAIN-CONTAINING 1"/>
    <property type="match status" value="1"/>
</dbReference>
<feature type="coiled-coil region" evidence="1">
    <location>
        <begin position="572"/>
        <end position="599"/>
    </location>
</feature>
<reference evidence="4 5" key="1">
    <citation type="submission" date="2018-08" db="EMBL/GenBank/DDBJ databases">
        <title>Genome sequencing of rice bacterial endophytes.</title>
        <authorList>
            <person name="Venturi V."/>
        </authorList>
    </citation>
    <scope>NUCLEOTIDE SEQUENCE [LARGE SCALE GENOMIC DNA]</scope>
    <source>
        <strain evidence="4 5">E1205</strain>
    </source>
</reference>
<keyword evidence="2" id="KW-1133">Transmembrane helix</keyword>
<protein>
    <submittedName>
        <fullName evidence="4">KAP-like P-loop domain-containing protein</fullName>
    </submittedName>
</protein>
<keyword evidence="2" id="KW-0812">Transmembrane</keyword>